<proteinExistence type="predicted"/>
<sequence length="250" mass="29207">MSRCVPWEASGGKSGSAFLKTLDDRYLIKQISKQEMSAFLKFAPHYFRHMYRTYRGEMLTIFAKILGMYTISFKNRITGKSTKINVIVQENLFYGRKVSKIFDLKGSLRNRMVSEDKESAVWQDENLLKFIRENPIYIREHTKQHLHDAIWNDTLFLSKVDVMDYSLLVGLDEENKEIYVGIVDFIRTYTWDKKLESWVKEAGLLGGGGKVPTIISPKQYKNRFREAMDNYFLVVPDRFGFELADEDGSF</sequence>
<keyword evidence="1" id="KW-0808">Transferase</keyword>
<dbReference type="EMBL" id="JAMZIH010003269">
    <property type="protein sequence ID" value="KAJ1676929.1"/>
    <property type="molecule type" value="Genomic_DNA"/>
</dbReference>
<evidence type="ECO:0000313" key="2">
    <source>
        <dbReference type="Proteomes" id="UP001145114"/>
    </source>
</evidence>
<comment type="caution">
    <text evidence="1">The sequence shown here is derived from an EMBL/GenBank/DDBJ whole genome shotgun (WGS) entry which is preliminary data.</text>
</comment>
<name>A0ACC1HSM7_9FUNG</name>
<dbReference type="EC" id="2.7.1.150" evidence="1"/>
<organism evidence="1 2">
    <name type="scientific">Spiromyces aspiralis</name>
    <dbReference type="NCBI Taxonomy" id="68401"/>
    <lineage>
        <taxon>Eukaryota</taxon>
        <taxon>Fungi</taxon>
        <taxon>Fungi incertae sedis</taxon>
        <taxon>Zoopagomycota</taxon>
        <taxon>Kickxellomycotina</taxon>
        <taxon>Kickxellomycetes</taxon>
        <taxon>Kickxellales</taxon>
        <taxon>Kickxellaceae</taxon>
        <taxon>Spiromyces</taxon>
    </lineage>
</organism>
<evidence type="ECO:0000313" key="1">
    <source>
        <dbReference type="EMBL" id="KAJ1676929.1"/>
    </source>
</evidence>
<protein>
    <submittedName>
        <fullName evidence="1">Mitochondrial distribution and morphology protein 12</fullName>
        <ecNumber evidence="1">2.7.1.150</ecNumber>
    </submittedName>
</protein>
<keyword evidence="2" id="KW-1185">Reference proteome</keyword>
<reference evidence="1" key="1">
    <citation type="submission" date="2022-06" db="EMBL/GenBank/DDBJ databases">
        <title>Phylogenomic reconstructions and comparative analyses of Kickxellomycotina fungi.</title>
        <authorList>
            <person name="Reynolds N.K."/>
            <person name="Stajich J.E."/>
            <person name="Barry K."/>
            <person name="Grigoriev I.V."/>
            <person name="Crous P."/>
            <person name="Smith M.E."/>
        </authorList>
    </citation>
    <scope>NUCLEOTIDE SEQUENCE</scope>
    <source>
        <strain evidence="1">RSA 2271</strain>
    </source>
</reference>
<dbReference type="Proteomes" id="UP001145114">
    <property type="component" value="Unassembled WGS sequence"/>
</dbReference>
<accession>A0ACC1HSM7</accession>
<gene>
    <name evidence="1" type="primary">MDM12_3</name>
    <name evidence="1" type="ORF">EV182_007224</name>
</gene>